<proteinExistence type="predicted"/>
<sequence>MNRYLLTAWARRGVLVLFCLVAIIYGIRQASQTYKVWFPDHFHQKKPVQVVRVIPDAAKTIGEQFLWQYYADQKEETERKGSLIEWMTPNLQSKWEQNTALQRSKFDFKRVLLWSEKWLAVDKQAAIEYLVIQEDGRRLHFRLSVVRSGETWLVDQLPSLLPPPKQNTDLFQPTTSISEQEHGQVEQAVDGFFSSWLLGRMDANTRAIHRKLYPLLKTVGGNYHLLSVVPLQEKPLVVDAMIMLKQEKNEWMPLQYRLELSKDKDQYVVKKIIGD</sequence>
<dbReference type="Proteomes" id="UP000184476">
    <property type="component" value="Unassembled WGS sequence"/>
</dbReference>
<name>A0A1M4ZZB1_9BACL</name>
<dbReference type="RefSeq" id="WP_073156344.1">
    <property type="nucleotide sequence ID" value="NZ_FQVL01000011.1"/>
</dbReference>
<protein>
    <submittedName>
        <fullName evidence="1">Conjugative transposon protein TcpC</fullName>
    </submittedName>
</protein>
<organism evidence="1 2">
    <name type="scientific">Seinonella peptonophila</name>
    <dbReference type="NCBI Taxonomy" id="112248"/>
    <lineage>
        <taxon>Bacteria</taxon>
        <taxon>Bacillati</taxon>
        <taxon>Bacillota</taxon>
        <taxon>Bacilli</taxon>
        <taxon>Bacillales</taxon>
        <taxon>Thermoactinomycetaceae</taxon>
        <taxon>Seinonella</taxon>
    </lineage>
</organism>
<evidence type="ECO:0000313" key="2">
    <source>
        <dbReference type="Proteomes" id="UP000184476"/>
    </source>
</evidence>
<keyword evidence="2" id="KW-1185">Reference proteome</keyword>
<dbReference type="STRING" id="112248.SAMN05444392_11164"/>
<dbReference type="EMBL" id="FQVL01000011">
    <property type="protein sequence ID" value="SHF23380.1"/>
    <property type="molecule type" value="Genomic_DNA"/>
</dbReference>
<accession>A0A1M4ZZB1</accession>
<dbReference type="AlphaFoldDB" id="A0A1M4ZZB1"/>
<reference evidence="1 2" key="1">
    <citation type="submission" date="2016-11" db="EMBL/GenBank/DDBJ databases">
        <authorList>
            <person name="Jaros S."/>
            <person name="Januszkiewicz K."/>
            <person name="Wedrychowicz H."/>
        </authorList>
    </citation>
    <scope>NUCLEOTIDE SEQUENCE [LARGE SCALE GENOMIC DNA]</scope>
    <source>
        <strain evidence="1 2">DSM 44666</strain>
    </source>
</reference>
<gene>
    <name evidence="1" type="ORF">SAMN05444392_11164</name>
</gene>
<evidence type="ECO:0000313" key="1">
    <source>
        <dbReference type="EMBL" id="SHF23380.1"/>
    </source>
</evidence>